<keyword evidence="1" id="KW-0812">Transmembrane</keyword>
<feature type="transmembrane region" description="Helical" evidence="1">
    <location>
        <begin position="168"/>
        <end position="195"/>
    </location>
</feature>
<gene>
    <name evidence="2" type="ORF">F9U64_18620</name>
</gene>
<comment type="caution">
    <text evidence="2">The sequence shown here is derived from an EMBL/GenBank/DDBJ whole genome shotgun (WGS) entry which is preliminary data.</text>
</comment>
<sequence>MELDGLTGKVYKITDWVMTVAIANLFWFLFNLPIVYFSIAMLLVDNSNEWIALLILIVFFAPFVFFPSTTAMFAIIRNRIMNIEENKNLFRSFISHYKANYVRSMLGGLILCASWVILAVDYYFFTEHVSQLFSYIFIIFAFFLLVCTLHFFSVTVHMHSGLLVALKNAILITLGNPLLTLGIGLLSGLIIYGSFHITTFLIPFFMGSIIAYASYLGFFKFFSKVQSLQ</sequence>
<feature type="transmembrane region" description="Helical" evidence="1">
    <location>
        <begin position="132"/>
        <end position="156"/>
    </location>
</feature>
<dbReference type="RefSeq" id="WP_153406385.1">
    <property type="nucleotide sequence ID" value="NZ_ML762445.1"/>
</dbReference>
<keyword evidence="1" id="KW-0472">Membrane</keyword>
<keyword evidence="3" id="KW-1185">Reference proteome</keyword>
<evidence type="ECO:0000256" key="1">
    <source>
        <dbReference type="SAM" id="Phobius"/>
    </source>
</evidence>
<feature type="transmembrane region" description="Helical" evidence="1">
    <location>
        <begin position="21"/>
        <end position="44"/>
    </location>
</feature>
<keyword evidence="1" id="KW-1133">Transmembrane helix</keyword>
<dbReference type="Pfam" id="PF04854">
    <property type="entry name" value="DUF624"/>
    <property type="match status" value="1"/>
</dbReference>
<feature type="transmembrane region" description="Helical" evidence="1">
    <location>
        <begin position="201"/>
        <end position="222"/>
    </location>
</feature>
<evidence type="ECO:0000313" key="3">
    <source>
        <dbReference type="Proteomes" id="UP000480246"/>
    </source>
</evidence>
<evidence type="ECO:0000313" key="2">
    <source>
        <dbReference type="EMBL" id="KAB8127030.1"/>
    </source>
</evidence>
<dbReference type="Proteomes" id="UP000480246">
    <property type="component" value="Unassembled WGS sequence"/>
</dbReference>
<dbReference type="OrthoDB" id="2182676at2"/>
<dbReference type="InterPro" id="IPR006938">
    <property type="entry name" value="DUF624"/>
</dbReference>
<feature type="transmembrane region" description="Helical" evidence="1">
    <location>
        <begin position="101"/>
        <end position="120"/>
    </location>
</feature>
<dbReference type="EMBL" id="WEID01000097">
    <property type="protein sequence ID" value="KAB8127030.1"/>
    <property type="molecule type" value="Genomic_DNA"/>
</dbReference>
<organism evidence="2 3">
    <name type="scientific">Gracilibacillus oryzae</name>
    <dbReference type="NCBI Taxonomy" id="1672701"/>
    <lineage>
        <taxon>Bacteria</taxon>
        <taxon>Bacillati</taxon>
        <taxon>Bacillota</taxon>
        <taxon>Bacilli</taxon>
        <taxon>Bacillales</taxon>
        <taxon>Bacillaceae</taxon>
        <taxon>Gracilibacillus</taxon>
    </lineage>
</organism>
<feature type="transmembrane region" description="Helical" evidence="1">
    <location>
        <begin position="50"/>
        <end position="76"/>
    </location>
</feature>
<name>A0A7C8KX48_9BACI</name>
<dbReference type="AlphaFoldDB" id="A0A7C8KX48"/>
<reference evidence="2 3" key="1">
    <citation type="submission" date="2019-10" db="EMBL/GenBank/DDBJ databases">
        <title>Gracilibacillus sp. nov. isolated from rice seeds.</title>
        <authorList>
            <person name="He S."/>
        </authorList>
    </citation>
    <scope>NUCLEOTIDE SEQUENCE [LARGE SCALE GENOMIC DNA]</scope>
    <source>
        <strain evidence="2 3">TD8</strain>
    </source>
</reference>
<proteinExistence type="predicted"/>
<protein>
    <submittedName>
        <fullName evidence="2">DUF624 domain-containing protein</fullName>
    </submittedName>
</protein>
<accession>A0A7C8KX48</accession>